<sequence length="587" mass="65904">MLFSILPFLLLPLTFKESIANSAPEIAVEIYFTDYTIHRFKIDPFSPALCNWIPFHFLSGSTTLTPRIFAILASPELPPTLQIDRFDFSIHLGDNAIGCEDTRQTLFSGGVAGEAYNLTLPYFAPEYHENDVERARRMETRERTSTFVRGNEGRLDFDEFGNRIRPLAEVPVEEEEEEPRNNQNNNGNNSGRNRKDSPEYLFPSSLGGPGSDDEDDNVRLDFGGSRFTAPRNSPGGWRRTGELQKEEAKESEEREEESKDNSEDMFKYTSPPPRGGGGFSLQLQRRPQNYRQSQNSYSSPDDNFYGLANIANRIYQATGRNFRPIPGQHDPALDIDLSDPTMSEILFPPRQRNLVSQPPNPNTESARSNVEELDASPELFDENRPLARGLMGEFNAVQGQGVDYGDNDQLTEDSGEGEKDSPVDMTGNFNYDAVPDGGEGQGDQESPLIKKRSLPITPSQTKRLQKRVIESIDEQLDPDQPNPVQPEPAQPTPSLGFGESQRIAMEAQEQVRLADTYGSQPPYGLIDKPAAFKIRVSFSEKKVSEASRTREIEEMAPISFDDSDDQTIELSDPLLEFLSREEPRSKN</sequence>
<feature type="compositionally biased region" description="Basic and acidic residues" evidence="1">
    <location>
        <begin position="239"/>
        <end position="266"/>
    </location>
</feature>
<comment type="caution">
    <text evidence="3">The sequence shown here is derived from an EMBL/GenBank/DDBJ whole genome shotgun (WGS) entry which is preliminary data.</text>
</comment>
<feature type="chain" id="PRO_5042902988" evidence="2">
    <location>
        <begin position="21"/>
        <end position="587"/>
    </location>
</feature>
<feature type="compositionally biased region" description="Pro residues" evidence="1">
    <location>
        <begin position="480"/>
        <end position="491"/>
    </location>
</feature>
<gene>
    <name evidence="3" type="ORF">TWF506_002576</name>
</gene>
<name>A0AAN8NP54_9PEZI</name>
<organism evidence="3 4">
    <name type="scientific">Arthrobotrys conoides</name>
    <dbReference type="NCBI Taxonomy" id="74498"/>
    <lineage>
        <taxon>Eukaryota</taxon>
        <taxon>Fungi</taxon>
        <taxon>Dikarya</taxon>
        <taxon>Ascomycota</taxon>
        <taxon>Pezizomycotina</taxon>
        <taxon>Orbiliomycetes</taxon>
        <taxon>Orbiliales</taxon>
        <taxon>Orbiliaceae</taxon>
        <taxon>Arthrobotrys</taxon>
    </lineage>
</organism>
<feature type="region of interest" description="Disordered" evidence="1">
    <location>
        <begin position="543"/>
        <end position="566"/>
    </location>
</feature>
<dbReference type="Proteomes" id="UP001307849">
    <property type="component" value="Unassembled WGS sequence"/>
</dbReference>
<feature type="compositionally biased region" description="Acidic residues" evidence="1">
    <location>
        <begin position="405"/>
        <end position="415"/>
    </location>
</feature>
<evidence type="ECO:0000313" key="4">
    <source>
        <dbReference type="Proteomes" id="UP001307849"/>
    </source>
</evidence>
<keyword evidence="4" id="KW-1185">Reference proteome</keyword>
<dbReference type="EMBL" id="JAVHJM010000010">
    <property type="protein sequence ID" value="KAK6504375.1"/>
    <property type="molecule type" value="Genomic_DNA"/>
</dbReference>
<reference evidence="3 4" key="1">
    <citation type="submission" date="2019-10" db="EMBL/GenBank/DDBJ databases">
        <authorList>
            <person name="Palmer J.M."/>
        </authorList>
    </citation>
    <scope>NUCLEOTIDE SEQUENCE [LARGE SCALE GENOMIC DNA]</scope>
    <source>
        <strain evidence="3 4">TWF506</strain>
    </source>
</reference>
<accession>A0AAN8NP54</accession>
<feature type="signal peptide" evidence="2">
    <location>
        <begin position="1"/>
        <end position="20"/>
    </location>
</feature>
<feature type="region of interest" description="Disordered" evidence="1">
    <location>
        <begin position="169"/>
        <end position="304"/>
    </location>
</feature>
<evidence type="ECO:0000313" key="3">
    <source>
        <dbReference type="EMBL" id="KAK6504375.1"/>
    </source>
</evidence>
<feature type="compositionally biased region" description="Low complexity" evidence="1">
    <location>
        <begin position="181"/>
        <end position="191"/>
    </location>
</feature>
<proteinExistence type="predicted"/>
<feature type="compositionally biased region" description="Low complexity" evidence="1">
    <location>
        <begin position="289"/>
        <end position="299"/>
    </location>
</feature>
<protein>
    <submittedName>
        <fullName evidence="3">Uncharacterized protein</fullName>
    </submittedName>
</protein>
<evidence type="ECO:0000256" key="1">
    <source>
        <dbReference type="SAM" id="MobiDB-lite"/>
    </source>
</evidence>
<feature type="compositionally biased region" description="Polar residues" evidence="1">
    <location>
        <begin position="353"/>
        <end position="368"/>
    </location>
</feature>
<evidence type="ECO:0000256" key="2">
    <source>
        <dbReference type="SAM" id="SignalP"/>
    </source>
</evidence>
<feature type="compositionally biased region" description="Basic and acidic residues" evidence="1">
    <location>
        <begin position="543"/>
        <end position="553"/>
    </location>
</feature>
<keyword evidence="2" id="KW-0732">Signal</keyword>
<feature type="region of interest" description="Disordered" evidence="1">
    <location>
        <begin position="349"/>
        <end position="499"/>
    </location>
</feature>
<dbReference type="AlphaFoldDB" id="A0AAN8NP54"/>